<evidence type="ECO:0000256" key="2">
    <source>
        <dbReference type="ARBA" id="ARBA00022692"/>
    </source>
</evidence>
<organism evidence="6 7">
    <name type="scientific">Simplicispira metamorpha</name>
    <dbReference type="NCBI Taxonomy" id="80881"/>
    <lineage>
        <taxon>Bacteria</taxon>
        <taxon>Pseudomonadati</taxon>
        <taxon>Pseudomonadota</taxon>
        <taxon>Betaproteobacteria</taxon>
        <taxon>Burkholderiales</taxon>
        <taxon>Comamonadaceae</taxon>
        <taxon>Simplicispira</taxon>
    </lineage>
</organism>
<keyword evidence="7" id="KW-1185">Reference proteome</keyword>
<dbReference type="InterPro" id="IPR007318">
    <property type="entry name" value="Phopholipid_MeTrfase"/>
</dbReference>
<keyword evidence="4 5" id="KW-0472">Membrane</keyword>
<evidence type="ECO:0000313" key="7">
    <source>
        <dbReference type="Proteomes" id="UP000295182"/>
    </source>
</evidence>
<keyword evidence="3 5" id="KW-1133">Transmembrane helix</keyword>
<proteinExistence type="predicted"/>
<keyword evidence="6" id="KW-0808">Transferase</keyword>
<comment type="caution">
    <text evidence="6">The sequence shown here is derived from an EMBL/GenBank/DDBJ whole genome shotgun (WGS) entry which is preliminary data.</text>
</comment>
<protein>
    <submittedName>
        <fullName evidence="6">Phospholipid methyltransferase</fullName>
    </submittedName>
</protein>
<comment type="subcellular location">
    <subcellularLocation>
        <location evidence="1">Endomembrane system</location>
        <topology evidence="1">Multi-pass membrane protein</topology>
    </subcellularLocation>
</comment>
<keyword evidence="2 5" id="KW-0812">Transmembrane</keyword>
<sequence length="118" mass="13436">MPGALSVGLWLASALLGILTLWVNRPGNFNVHPEPHPDGRLVQEGPYRWVRHPMYGAVLLFAAGAAAWLANTLGLVLWLALLAVLMAKAHLEEQWLLKHYPTYANYRLRTWRLIPWIY</sequence>
<evidence type="ECO:0000313" key="6">
    <source>
        <dbReference type="EMBL" id="TCP11342.1"/>
    </source>
</evidence>
<dbReference type="Gene3D" id="1.20.120.1630">
    <property type="match status" value="1"/>
</dbReference>
<gene>
    <name evidence="6" type="ORF">EV674_14515</name>
</gene>
<feature type="transmembrane region" description="Helical" evidence="5">
    <location>
        <begin position="57"/>
        <end position="85"/>
    </location>
</feature>
<reference evidence="6 7" key="1">
    <citation type="submission" date="2019-03" db="EMBL/GenBank/DDBJ databases">
        <title>Genomic Encyclopedia of Type Strains, Phase IV (KMG-IV): sequencing the most valuable type-strain genomes for metagenomic binning, comparative biology and taxonomic classification.</title>
        <authorList>
            <person name="Goeker M."/>
        </authorList>
    </citation>
    <scope>NUCLEOTIDE SEQUENCE [LARGE SCALE GENOMIC DNA]</scope>
    <source>
        <strain evidence="6 7">DSM 1837</strain>
    </source>
</reference>
<name>A0A4R2MWK1_9BURK</name>
<evidence type="ECO:0000256" key="5">
    <source>
        <dbReference type="SAM" id="Phobius"/>
    </source>
</evidence>
<dbReference type="PANTHER" id="PTHR43847">
    <property type="entry name" value="BLL3993 PROTEIN"/>
    <property type="match status" value="1"/>
</dbReference>
<dbReference type="EMBL" id="SLXH01000045">
    <property type="protein sequence ID" value="TCP11342.1"/>
    <property type="molecule type" value="Genomic_DNA"/>
</dbReference>
<dbReference type="Pfam" id="PF04191">
    <property type="entry name" value="PEMT"/>
    <property type="match status" value="1"/>
</dbReference>
<dbReference type="AlphaFoldDB" id="A0A4R2MWK1"/>
<evidence type="ECO:0000256" key="1">
    <source>
        <dbReference type="ARBA" id="ARBA00004127"/>
    </source>
</evidence>
<accession>A0A4R2MWK1</accession>
<dbReference type="PANTHER" id="PTHR43847:SF1">
    <property type="entry name" value="BLL3993 PROTEIN"/>
    <property type="match status" value="1"/>
</dbReference>
<dbReference type="GO" id="GO:0008168">
    <property type="term" value="F:methyltransferase activity"/>
    <property type="evidence" value="ECO:0007669"/>
    <property type="project" value="UniProtKB-KW"/>
</dbReference>
<dbReference type="InterPro" id="IPR052527">
    <property type="entry name" value="Metal_cation-efflux_comp"/>
</dbReference>
<evidence type="ECO:0000256" key="4">
    <source>
        <dbReference type="ARBA" id="ARBA00023136"/>
    </source>
</evidence>
<evidence type="ECO:0000256" key="3">
    <source>
        <dbReference type="ARBA" id="ARBA00022989"/>
    </source>
</evidence>
<keyword evidence="6" id="KW-0489">Methyltransferase</keyword>
<dbReference type="GO" id="GO:0012505">
    <property type="term" value="C:endomembrane system"/>
    <property type="evidence" value="ECO:0007669"/>
    <property type="project" value="UniProtKB-SubCell"/>
</dbReference>
<dbReference type="Proteomes" id="UP000295182">
    <property type="component" value="Unassembled WGS sequence"/>
</dbReference>
<dbReference type="GO" id="GO:0032259">
    <property type="term" value="P:methylation"/>
    <property type="evidence" value="ECO:0007669"/>
    <property type="project" value="UniProtKB-KW"/>
</dbReference>